<evidence type="ECO:0000256" key="8">
    <source>
        <dbReference type="ARBA" id="ARBA00023004"/>
    </source>
</evidence>
<dbReference type="InterPro" id="IPR006467">
    <property type="entry name" value="MiaB-like_bact"/>
</dbReference>
<name>A0AAE3SFJ4_9BACT</name>
<accession>A0AAE3SFJ4</accession>
<protein>
    <submittedName>
        <fullName evidence="12">tRNA (N(6)-L-threonylcarbamoyladenosine(37)-C(2))-methylthiotransferase MtaB</fullName>
    </submittedName>
</protein>
<dbReference type="RefSeq" id="WP_301191063.1">
    <property type="nucleotide sequence ID" value="NZ_JAPDPJ010000031.1"/>
</dbReference>
<dbReference type="Proteomes" id="UP001209229">
    <property type="component" value="Unassembled WGS sequence"/>
</dbReference>
<dbReference type="GO" id="GO:0046872">
    <property type="term" value="F:metal ion binding"/>
    <property type="evidence" value="ECO:0007669"/>
    <property type="project" value="UniProtKB-KW"/>
</dbReference>
<dbReference type="AlphaFoldDB" id="A0AAE3SFJ4"/>
<dbReference type="InterPro" id="IPR023404">
    <property type="entry name" value="rSAM_horseshoe"/>
</dbReference>
<dbReference type="PROSITE" id="PS01278">
    <property type="entry name" value="MTTASE_RADICAL"/>
    <property type="match status" value="1"/>
</dbReference>
<evidence type="ECO:0000256" key="7">
    <source>
        <dbReference type="ARBA" id="ARBA00022723"/>
    </source>
</evidence>
<keyword evidence="9" id="KW-0411">Iron-sulfur</keyword>
<evidence type="ECO:0000313" key="13">
    <source>
        <dbReference type="Proteomes" id="UP001209229"/>
    </source>
</evidence>
<dbReference type="PROSITE" id="PS51449">
    <property type="entry name" value="MTTASE_N"/>
    <property type="match status" value="1"/>
</dbReference>
<dbReference type="FunFam" id="3.40.50.12160:FF:000004">
    <property type="entry name" value="Threonylcarbamoyladenosine tRNA methylthiotransferase MtaB"/>
    <property type="match status" value="1"/>
</dbReference>
<dbReference type="NCBIfam" id="TIGR00089">
    <property type="entry name" value="MiaB/RimO family radical SAM methylthiotransferase"/>
    <property type="match status" value="1"/>
</dbReference>
<dbReference type="Gene3D" id="3.80.30.20">
    <property type="entry name" value="tm_1862 like domain"/>
    <property type="match status" value="1"/>
</dbReference>
<dbReference type="InterPro" id="IPR013848">
    <property type="entry name" value="Methylthiotransferase_N"/>
</dbReference>
<feature type="domain" description="MTTase N-terminal" evidence="10">
    <location>
        <begin position="10"/>
        <end position="122"/>
    </location>
</feature>
<dbReference type="PANTHER" id="PTHR11918">
    <property type="entry name" value="RADICAL SAM PROTEINS"/>
    <property type="match status" value="1"/>
</dbReference>
<evidence type="ECO:0000256" key="1">
    <source>
        <dbReference type="ARBA" id="ARBA00001966"/>
    </source>
</evidence>
<reference evidence="12" key="1">
    <citation type="submission" date="2022-10" db="EMBL/GenBank/DDBJ databases">
        <authorList>
            <person name="Yu W.X."/>
        </authorList>
    </citation>
    <scope>NUCLEOTIDE SEQUENCE</scope>
    <source>
        <strain evidence="12">AAT</strain>
    </source>
</reference>
<dbReference type="EMBL" id="JAPDPJ010000031">
    <property type="protein sequence ID" value="MCW3787498.1"/>
    <property type="molecule type" value="Genomic_DNA"/>
</dbReference>
<keyword evidence="5" id="KW-0949">S-adenosyl-L-methionine</keyword>
<dbReference type="SFLD" id="SFLDG01061">
    <property type="entry name" value="methylthiotransferase"/>
    <property type="match status" value="1"/>
</dbReference>
<keyword evidence="13" id="KW-1185">Reference proteome</keyword>
<evidence type="ECO:0000313" key="12">
    <source>
        <dbReference type="EMBL" id="MCW3787498.1"/>
    </source>
</evidence>
<evidence type="ECO:0000256" key="9">
    <source>
        <dbReference type="ARBA" id="ARBA00023014"/>
    </source>
</evidence>
<keyword evidence="3" id="KW-0963">Cytoplasm</keyword>
<dbReference type="GO" id="GO:0035598">
    <property type="term" value="F:tRNA (N(6)-L-threonylcarbamoyladenosine(37)-C(2))-methylthiotransferase activity"/>
    <property type="evidence" value="ECO:0007669"/>
    <property type="project" value="TreeGrafter"/>
</dbReference>
<dbReference type="GO" id="GO:0051539">
    <property type="term" value="F:4 iron, 4 sulfur cluster binding"/>
    <property type="evidence" value="ECO:0007669"/>
    <property type="project" value="UniProtKB-KW"/>
</dbReference>
<gene>
    <name evidence="12" type="primary">mtaB</name>
    <name evidence="12" type="ORF">OM075_13575</name>
</gene>
<evidence type="ECO:0000259" key="10">
    <source>
        <dbReference type="PROSITE" id="PS51449"/>
    </source>
</evidence>
<dbReference type="Pfam" id="PF04055">
    <property type="entry name" value="Radical_SAM"/>
    <property type="match status" value="1"/>
</dbReference>
<dbReference type="PANTHER" id="PTHR11918:SF45">
    <property type="entry name" value="THREONYLCARBAMOYLADENOSINE TRNA METHYLTHIOTRANSFERASE"/>
    <property type="match status" value="1"/>
</dbReference>
<keyword evidence="7" id="KW-0479">Metal-binding</keyword>
<evidence type="ECO:0000256" key="3">
    <source>
        <dbReference type="ARBA" id="ARBA00022490"/>
    </source>
</evidence>
<dbReference type="NCBIfam" id="TIGR01579">
    <property type="entry name" value="MiaB-like-C"/>
    <property type="match status" value="1"/>
</dbReference>
<dbReference type="InterPro" id="IPR007197">
    <property type="entry name" value="rSAM"/>
</dbReference>
<keyword evidence="4" id="KW-0808">Transferase</keyword>
<dbReference type="InterPro" id="IPR058240">
    <property type="entry name" value="rSAM_sf"/>
</dbReference>
<dbReference type="SFLD" id="SFLDG01082">
    <property type="entry name" value="B12-binding_domain_containing"/>
    <property type="match status" value="1"/>
</dbReference>
<feature type="domain" description="Radical SAM core" evidence="11">
    <location>
        <begin position="145"/>
        <end position="373"/>
    </location>
</feature>
<dbReference type="SFLD" id="SFLDS00029">
    <property type="entry name" value="Radical_SAM"/>
    <property type="match status" value="1"/>
</dbReference>
<dbReference type="InterPro" id="IPR006638">
    <property type="entry name" value="Elp3/MiaA/NifB-like_rSAM"/>
</dbReference>
<dbReference type="InterPro" id="IPR005839">
    <property type="entry name" value="Methylthiotransferase"/>
</dbReference>
<dbReference type="Gene3D" id="3.40.50.12160">
    <property type="entry name" value="Methylthiotransferase, N-terminal domain"/>
    <property type="match status" value="1"/>
</dbReference>
<evidence type="ECO:0000256" key="5">
    <source>
        <dbReference type="ARBA" id="ARBA00022691"/>
    </source>
</evidence>
<comment type="caution">
    <text evidence="12">The sequence shown here is derived from an EMBL/GenBank/DDBJ whole genome shotgun (WGS) entry which is preliminary data.</text>
</comment>
<keyword evidence="6" id="KW-0819">tRNA processing</keyword>
<dbReference type="Pfam" id="PF00919">
    <property type="entry name" value="UPF0004"/>
    <property type="match status" value="1"/>
</dbReference>
<evidence type="ECO:0000256" key="6">
    <source>
        <dbReference type="ARBA" id="ARBA00022694"/>
    </source>
</evidence>
<dbReference type="SMART" id="SM00729">
    <property type="entry name" value="Elp3"/>
    <property type="match status" value="1"/>
</dbReference>
<proteinExistence type="predicted"/>
<evidence type="ECO:0000256" key="4">
    <source>
        <dbReference type="ARBA" id="ARBA00022679"/>
    </source>
</evidence>
<dbReference type="PROSITE" id="PS51918">
    <property type="entry name" value="RADICAL_SAM"/>
    <property type="match status" value="1"/>
</dbReference>
<organism evidence="12 13">
    <name type="scientific">Plebeiibacterium sediminum</name>
    <dbReference type="NCBI Taxonomy" id="2992112"/>
    <lineage>
        <taxon>Bacteria</taxon>
        <taxon>Pseudomonadati</taxon>
        <taxon>Bacteroidota</taxon>
        <taxon>Bacteroidia</taxon>
        <taxon>Marinilabiliales</taxon>
        <taxon>Marinilabiliaceae</taxon>
        <taxon>Plebeiibacterium</taxon>
    </lineage>
</organism>
<evidence type="ECO:0000256" key="2">
    <source>
        <dbReference type="ARBA" id="ARBA00022485"/>
    </source>
</evidence>
<dbReference type="InterPro" id="IPR038135">
    <property type="entry name" value="Methylthiotransferase_N_sf"/>
</dbReference>
<comment type="cofactor">
    <cofactor evidence="1">
        <name>[4Fe-4S] cluster</name>
        <dbReference type="ChEBI" id="CHEBI:49883"/>
    </cofactor>
</comment>
<keyword evidence="2" id="KW-0004">4Fe-4S</keyword>
<keyword evidence="8" id="KW-0408">Iron</keyword>
<evidence type="ECO:0000259" key="11">
    <source>
        <dbReference type="PROSITE" id="PS51918"/>
    </source>
</evidence>
<dbReference type="InterPro" id="IPR020612">
    <property type="entry name" value="Methylthiotransferase_CS"/>
</dbReference>
<dbReference type="SUPFAM" id="SSF102114">
    <property type="entry name" value="Radical SAM enzymes"/>
    <property type="match status" value="1"/>
</dbReference>
<sequence length="439" mass="49740">MIDKSLFLEKKVAFHTLGCKLNFSETSTIARSLISEGFIKVKYDDFADVYVINTCSVTEIADKKCRQAIKKAIKQNPNAFVVVTGCFAQLKPKTISEMPGVDLVLGSNEKFRMSDYLGDLQKKASGEIHAGKITTNKEFFPSYSIGDRTRTFLKVQDGCDYFCSYCTIPLARGKSRNADVKTTVELAKKAVAEGAQEIILTGVNIGDFGKSTNETFFDLIKELEKVEGVKRYRISSIEPNLLTNEIIDFVAKSEKIMPHFHIPLQSGSNKVLALMKRKYTRELFADRIKTIKSLMPHAFIGVDVIVGVRGETEEHFNDAMNFIKEQDISQLHVFTYSERPNTKALTIEHIVPVNDRKTRSQILHEVSDKKTRFFYSKFEGTEGKVLFEGSNNNGFMNGYTENYLKVRVPYREELKNQIHSVKLNAFIADEFVFDATIIN</sequence>